<comment type="similarity">
    <text evidence="1 4">Belongs to the FGGY kinase family.</text>
</comment>
<dbReference type="SUPFAM" id="SSF53067">
    <property type="entry name" value="Actin-like ATPase domain"/>
    <property type="match status" value="2"/>
</dbReference>
<dbReference type="PIRSF" id="PIRSF000538">
    <property type="entry name" value="GlpK"/>
    <property type="match status" value="1"/>
</dbReference>
<organism evidence="7 8">
    <name type="scientific">Devosia nanyangense</name>
    <dbReference type="NCBI Taxonomy" id="1228055"/>
    <lineage>
        <taxon>Bacteria</taxon>
        <taxon>Pseudomonadati</taxon>
        <taxon>Pseudomonadota</taxon>
        <taxon>Alphaproteobacteria</taxon>
        <taxon>Hyphomicrobiales</taxon>
        <taxon>Devosiaceae</taxon>
        <taxon>Devosia</taxon>
    </lineage>
</organism>
<feature type="domain" description="Carbohydrate kinase FGGY N-terminal" evidence="5">
    <location>
        <begin position="5"/>
        <end position="250"/>
    </location>
</feature>
<dbReference type="InterPro" id="IPR043129">
    <property type="entry name" value="ATPase_NBD"/>
</dbReference>
<evidence type="ECO:0000256" key="1">
    <source>
        <dbReference type="ARBA" id="ARBA00009156"/>
    </source>
</evidence>
<evidence type="ECO:0000256" key="3">
    <source>
        <dbReference type="ARBA" id="ARBA00022777"/>
    </source>
</evidence>
<evidence type="ECO:0000313" key="7">
    <source>
        <dbReference type="EMBL" id="MBI4923279.1"/>
    </source>
</evidence>
<comment type="caution">
    <text evidence="7">The sequence shown here is derived from an EMBL/GenBank/DDBJ whole genome shotgun (WGS) entry which is preliminary data.</text>
</comment>
<dbReference type="PANTHER" id="PTHR43095:SF5">
    <property type="entry name" value="XYLULOSE KINASE"/>
    <property type="match status" value="1"/>
</dbReference>
<keyword evidence="3 4" id="KW-0418">Kinase</keyword>
<feature type="domain" description="Carbohydrate kinase FGGY C-terminal" evidence="6">
    <location>
        <begin position="260"/>
        <end position="446"/>
    </location>
</feature>
<evidence type="ECO:0000259" key="5">
    <source>
        <dbReference type="Pfam" id="PF00370"/>
    </source>
</evidence>
<dbReference type="AlphaFoldDB" id="A0A933L306"/>
<evidence type="ECO:0000256" key="2">
    <source>
        <dbReference type="ARBA" id="ARBA00022679"/>
    </source>
</evidence>
<dbReference type="Proteomes" id="UP000782610">
    <property type="component" value="Unassembled WGS sequence"/>
</dbReference>
<dbReference type="PANTHER" id="PTHR43095">
    <property type="entry name" value="SUGAR KINASE"/>
    <property type="match status" value="1"/>
</dbReference>
<dbReference type="Gene3D" id="3.30.420.40">
    <property type="match status" value="2"/>
</dbReference>
<dbReference type="Pfam" id="PF00370">
    <property type="entry name" value="FGGY_N"/>
    <property type="match status" value="1"/>
</dbReference>
<dbReference type="GO" id="GO:0005975">
    <property type="term" value="P:carbohydrate metabolic process"/>
    <property type="evidence" value="ECO:0007669"/>
    <property type="project" value="InterPro"/>
</dbReference>
<dbReference type="InterPro" id="IPR018485">
    <property type="entry name" value="FGGY_C"/>
</dbReference>
<dbReference type="GO" id="GO:0016301">
    <property type="term" value="F:kinase activity"/>
    <property type="evidence" value="ECO:0007669"/>
    <property type="project" value="UniProtKB-KW"/>
</dbReference>
<dbReference type="InterPro" id="IPR050406">
    <property type="entry name" value="FGGY_Carb_Kinase"/>
</dbReference>
<gene>
    <name evidence="7" type="ORF">HY834_16175</name>
</gene>
<sequence>MPGFVIACDLGTGGNKAALYDSAGVSRAETFVGYPTSYPRADHHEQRPTDWYAAVVSSIRALLAESGVTGADVAAIALSGQSLGCVPLDADGHLLQEQTPIWSDGRASAEAAEFFTRVPETDWYMRTGNGFPPPLYPVFKAMWLRRHAPEVFGRARVLLGSKDYVNFRLTGRIATDHSYASGSGVYDLARGRYSAELLAAAELPPELLPAPLASTDILGPLRQDAAAELGLPPTVKVIAGGVDNSCMALGARNLSEGSVYNSLGSSSWVTVTSSKPVLDPVARPFVFAHVLPGLFNSAMSTFSSGTSLKWILDLVQPDGDYDALFALAATSPAGANRLLFIPTLAGGTILEGGPTTRGGLVGLDLSHTRADVARATLEGVAFSLKMALDRLRNMVSVGNEMIAVGGGARNDLWRQIYADVYGMDVVRTTVDKSAAALGAAALALVATGHWSDAAPLAKLHVEVARASPDANRRRLYDDLAPAYRAAAKSMADLGRMLSKSQETQK</sequence>
<dbReference type="CDD" id="cd07805">
    <property type="entry name" value="ASKHA_NBD_FGGY_CvXK-like"/>
    <property type="match status" value="1"/>
</dbReference>
<evidence type="ECO:0000259" key="6">
    <source>
        <dbReference type="Pfam" id="PF02782"/>
    </source>
</evidence>
<keyword evidence="2 4" id="KW-0808">Transferase</keyword>
<dbReference type="Pfam" id="PF02782">
    <property type="entry name" value="FGGY_C"/>
    <property type="match status" value="1"/>
</dbReference>
<dbReference type="GO" id="GO:0016773">
    <property type="term" value="F:phosphotransferase activity, alcohol group as acceptor"/>
    <property type="evidence" value="ECO:0007669"/>
    <property type="project" value="InterPro"/>
</dbReference>
<dbReference type="InterPro" id="IPR018484">
    <property type="entry name" value="FGGY_N"/>
</dbReference>
<protein>
    <submittedName>
        <fullName evidence="7">Pentose kinase</fullName>
    </submittedName>
</protein>
<dbReference type="InterPro" id="IPR018483">
    <property type="entry name" value="Carb_kinase_FGGY_CS"/>
</dbReference>
<accession>A0A933L306</accession>
<reference evidence="7" key="1">
    <citation type="submission" date="2020-07" db="EMBL/GenBank/DDBJ databases">
        <title>Huge and variable diversity of episymbiotic CPR bacteria and DPANN archaea in groundwater ecosystems.</title>
        <authorList>
            <person name="He C.Y."/>
            <person name="Keren R."/>
            <person name="Whittaker M."/>
            <person name="Farag I.F."/>
            <person name="Doudna J."/>
            <person name="Cate J.H.D."/>
            <person name="Banfield J.F."/>
        </authorList>
    </citation>
    <scope>NUCLEOTIDE SEQUENCE</scope>
    <source>
        <strain evidence="7">NC_groundwater_1586_Pr3_B-0.1um_66_15</strain>
    </source>
</reference>
<dbReference type="InterPro" id="IPR000577">
    <property type="entry name" value="Carb_kinase_FGGY"/>
</dbReference>
<evidence type="ECO:0000256" key="4">
    <source>
        <dbReference type="RuleBase" id="RU003733"/>
    </source>
</evidence>
<dbReference type="EMBL" id="JACRAF010000050">
    <property type="protein sequence ID" value="MBI4923279.1"/>
    <property type="molecule type" value="Genomic_DNA"/>
</dbReference>
<evidence type="ECO:0000313" key="8">
    <source>
        <dbReference type="Proteomes" id="UP000782610"/>
    </source>
</evidence>
<proteinExistence type="inferred from homology"/>
<name>A0A933L306_9HYPH</name>
<dbReference type="PROSITE" id="PS00445">
    <property type="entry name" value="FGGY_KINASES_2"/>
    <property type="match status" value="1"/>
</dbReference>